<name>A0A1G4VGP6_9FLAO</name>
<gene>
    <name evidence="2" type="ORF">SAMN02927925_01016</name>
</gene>
<dbReference type="AlphaFoldDB" id="A0A1G4VGP6"/>
<dbReference type="RefSeq" id="WP_023576596.1">
    <property type="nucleotide sequence ID" value="NZ_CBCSBQ010000028.1"/>
</dbReference>
<evidence type="ECO:0000313" key="3">
    <source>
        <dbReference type="Proteomes" id="UP000182124"/>
    </source>
</evidence>
<evidence type="ECO:0000313" key="2">
    <source>
        <dbReference type="EMBL" id="SCX06526.1"/>
    </source>
</evidence>
<accession>A0A1G4VGP6</accession>
<proteinExistence type="predicted"/>
<feature type="transmembrane region" description="Helical" evidence="1">
    <location>
        <begin position="81"/>
        <end position="102"/>
    </location>
</feature>
<keyword evidence="1" id="KW-0812">Transmembrane</keyword>
<evidence type="ECO:0000256" key="1">
    <source>
        <dbReference type="SAM" id="Phobius"/>
    </source>
</evidence>
<feature type="transmembrane region" description="Helical" evidence="1">
    <location>
        <begin position="29"/>
        <end position="46"/>
    </location>
</feature>
<feature type="transmembrane region" description="Helical" evidence="1">
    <location>
        <begin position="58"/>
        <end position="75"/>
    </location>
</feature>
<keyword evidence="1" id="KW-0472">Membrane</keyword>
<protein>
    <submittedName>
        <fullName evidence="2">Uncharacterized protein</fullName>
    </submittedName>
</protein>
<dbReference type="Proteomes" id="UP000182124">
    <property type="component" value="Unassembled WGS sequence"/>
</dbReference>
<reference evidence="2 3" key="1">
    <citation type="submission" date="2016-10" db="EMBL/GenBank/DDBJ databases">
        <authorList>
            <person name="de Groot N.N."/>
        </authorList>
    </citation>
    <scope>NUCLEOTIDE SEQUENCE [LARGE SCALE GENOMIC DNA]</scope>
    <source>
        <strain evidence="2 3">CGMCC 1.3801</strain>
    </source>
</reference>
<dbReference type="EMBL" id="FMTY01000002">
    <property type="protein sequence ID" value="SCX06526.1"/>
    <property type="molecule type" value="Genomic_DNA"/>
</dbReference>
<keyword evidence="1" id="KW-1133">Transmembrane helix</keyword>
<organism evidence="2 3">
    <name type="scientific">Flavobacterium saliperosum</name>
    <dbReference type="NCBI Taxonomy" id="329186"/>
    <lineage>
        <taxon>Bacteria</taxon>
        <taxon>Pseudomonadati</taxon>
        <taxon>Bacteroidota</taxon>
        <taxon>Flavobacteriia</taxon>
        <taxon>Flavobacteriales</taxon>
        <taxon>Flavobacteriaceae</taxon>
        <taxon>Flavobacterium</taxon>
    </lineage>
</organism>
<sequence length="169" mass="19679">MDSTFENEAQVKPTKHGIVTKYSAFVDKLIVIISIWVSLSMVAKYTNELPDLNWPYHGEQLLYVLLTFTLVYVTLRFLRLFVFFGVLIGLVYLLSVVFIDVYEDTRDPRKTEQTKIIKTLNENNTLLLPKPVNVNYPSDSLELRIEQLEHKVLLMEQELILSKQARLTE</sequence>